<keyword evidence="4" id="KW-0813">Transport</keyword>
<dbReference type="InterPro" id="IPR036909">
    <property type="entry name" value="Cyt_c-like_dom_sf"/>
</dbReference>
<dbReference type="PROSITE" id="PS51007">
    <property type="entry name" value="CYTC"/>
    <property type="match status" value="2"/>
</dbReference>
<organism evidence="16 17">
    <name type="scientific">Prorocentrum cordatum</name>
    <dbReference type="NCBI Taxonomy" id="2364126"/>
    <lineage>
        <taxon>Eukaryota</taxon>
        <taxon>Sar</taxon>
        <taxon>Alveolata</taxon>
        <taxon>Dinophyceae</taxon>
        <taxon>Prorocentrales</taxon>
        <taxon>Prorocentraceae</taxon>
        <taxon>Prorocentrum</taxon>
    </lineage>
</organism>
<evidence type="ECO:0000313" key="16">
    <source>
        <dbReference type="EMBL" id="CAK0870581.1"/>
    </source>
</evidence>
<feature type="signal peptide" evidence="14">
    <location>
        <begin position="1"/>
        <end position="20"/>
    </location>
</feature>
<comment type="function">
    <text evidence="1">Functions as an electron carrier between membrane-bound cytochrome b6-f and photosystem I in oxygenic photosynthesis.</text>
</comment>
<evidence type="ECO:0000256" key="2">
    <source>
        <dbReference type="ARBA" id="ARBA00004456"/>
    </source>
</evidence>
<sequence length="470" mass="47814">MFRSACLLAAGSLVLYGASSFVSPAQPTAISSAARSLSASALAATEEATPASSGSAAWSPLAIGAALGLMVAVMGGRPALAADLENGESVFLGNCAACHAGGNNSVVAEKTLRKAAIEQYLTGGYNAAAIKTQVTNGKGSMPAFGDKLGPDDIDDVAAYVLDQSTKCSQWASSARFLTRVGWECTGVFGLATSAFMIVQQSIHFFQRGILYVSPSRSRVLGWRADVQAAVACGQHLVCWIKVFMQESWDKDRAAASIPSRFLTVPDPSWGALSVSRLDAEPAAVTEPPEAKIAAAPSEAATGAMFRSACILAAGSLVLYGASGFVSPAQPTAVSSAARSLSASALAAAEEAAPASSSSAAWSPLAIGAALGLMVAVMGGRPALAADLENGESVFLGNCAACHAGGNNSVVAEKTLRKAAIEQYLTGGYNAAAIKTQVTNGKGSMPAFGDKLGPDDIDDVAAYVLDQSTKW</sequence>
<feature type="domain" description="Cytochrome c" evidence="15">
    <location>
        <begin position="82"/>
        <end position="164"/>
    </location>
</feature>
<dbReference type="Proteomes" id="UP001189429">
    <property type="component" value="Unassembled WGS sequence"/>
</dbReference>
<evidence type="ECO:0000256" key="14">
    <source>
        <dbReference type="SAM" id="SignalP"/>
    </source>
</evidence>
<dbReference type="HAMAP" id="MF_00594">
    <property type="entry name" value="Cytc_PetJ"/>
    <property type="match status" value="1"/>
</dbReference>
<dbReference type="Gene3D" id="1.10.760.10">
    <property type="entry name" value="Cytochrome c-like domain"/>
    <property type="match status" value="2"/>
</dbReference>
<name>A0ABN9VBZ3_9DINO</name>
<evidence type="ECO:0000256" key="8">
    <source>
        <dbReference type="ARBA" id="ARBA00023004"/>
    </source>
</evidence>
<comment type="subcellular location">
    <subcellularLocation>
        <location evidence="2">Plastid</location>
        <location evidence="2">Chloroplast thylakoid lumen</location>
    </subcellularLocation>
</comment>
<keyword evidence="8 13" id="KW-0408">Iron</keyword>
<evidence type="ECO:0000256" key="11">
    <source>
        <dbReference type="ARBA" id="ARBA00031247"/>
    </source>
</evidence>
<dbReference type="InterPro" id="IPR009056">
    <property type="entry name" value="Cyt_c-like_dom"/>
</dbReference>
<evidence type="ECO:0000256" key="6">
    <source>
        <dbReference type="ARBA" id="ARBA00022723"/>
    </source>
</evidence>
<proteinExistence type="inferred from homology"/>
<protein>
    <recommendedName>
        <fullName evidence="12">Cytochrome c-553</fullName>
    </recommendedName>
    <alternativeName>
        <fullName evidence="11">Cytochrome c553</fullName>
    </alternativeName>
    <alternativeName>
        <fullName evidence="10">Soluble cytochrome f</fullName>
    </alternativeName>
</protein>
<dbReference type="InterPro" id="IPR008168">
    <property type="entry name" value="Cyt_C_IC"/>
</dbReference>
<keyword evidence="5 13" id="KW-0349">Heme</keyword>
<evidence type="ECO:0000256" key="12">
    <source>
        <dbReference type="ARBA" id="ARBA00033211"/>
    </source>
</evidence>
<evidence type="ECO:0000256" key="7">
    <source>
        <dbReference type="ARBA" id="ARBA00022982"/>
    </source>
</evidence>
<dbReference type="InterPro" id="IPR023655">
    <property type="entry name" value="Cyt_C6"/>
</dbReference>
<dbReference type="EMBL" id="CAUYUJ010016976">
    <property type="protein sequence ID" value="CAK0870581.1"/>
    <property type="molecule type" value="Genomic_DNA"/>
</dbReference>
<evidence type="ECO:0000256" key="1">
    <source>
        <dbReference type="ARBA" id="ARBA00002347"/>
    </source>
</evidence>
<gene>
    <name evidence="16" type="ORF">PCOR1329_LOCUS56648</name>
</gene>
<dbReference type="SUPFAM" id="SSF46626">
    <property type="entry name" value="Cytochrome c"/>
    <property type="match status" value="2"/>
</dbReference>
<comment type="caution">
    <text evidence="16">The sequence shown here is derived from an EMBL/GenBank/DDBJ whole genome shotgun (WGS) entry which is preliminary data.</text>
</comment>
<feature type="chain" id="PRO_5047278682" description="Cytochrome c-553" evidence="14">
    <location>
        <begin position="21"/>
        <end position="470"/>
    </location>
</feature>
<reference evidence="16" key="1">
    <citation type="submission" date="2023-10" db="EMBL/GenBank/DDBJ databases">
        <authorList>
            <person name="Chen Y."/>
            <person name="Shah S."/>
            <person name="Dougan E. K."/>
            <person name="Thang M."/>
            <person name="Chan C."/>
        </authorList>
    </citation>
    <scope>NUCLEOTIDE SEQUENCE [LARGE SCALE GENOMIC DNA]</scope>
</reference>
<evidence type="ECO:0000313" key="17">
    <source>
        <dbReference type="Proteomes" id="UP001189429"/>
    </source>
</evidence>
<evidence type="ECO:0000256" key="5">
    <source>
        <dbReference type="ARBA" id="ARBA00022617"/>
    </source>
</evidence>
<keyword evidence="9" id="KW-0793">Thylakoid</keyword>
<evidence type="ECO:0000256" key="4">
    <source>
        <dbReference type="ARBA" id="ARBA00022448"/>
    </source>
</evidence>
<evidence type="ECO:0000256" key="10">
    <source>
        <dbReference type="ARBA" id="ARBA00030448"/>
    </source>
</evidence>
<keyword evidence="7" id="KW-0249">Electron transport</keyword>
<evidence type="ECO:0000256" key="3">
    <source>
        <dbReference type="ARBA" id="ARBA00009650"/>
    </source>
</evidence>
<dbReference type="Pfam" id="PF13442">
    <property type="entry name" value="Cytochrome_CBB3"/>
    <property type="match status" value="2"/>
</dbReference>
<keyword evidence="17" id="KW-1185">Reference proteome</keyword>
<keyword evidence="6 13" id="KW-0479">Metal-binding</keyword>
<feature type="domain" description="Cytochrome c" evidence="15">
    <location>
        <begin position="385"/>
        <end position="467"/>
    </location>
</feature>
<evidence type="ECO:0000256" key="9">
    <source>
        <dbReference type="ARBA" id="ARBA00023078"/>
    </source>
</evidence>
<dbReference type="PANTHER" id="PTHR34688">
    <property type="entry name" value="CYTOCHROME C6, CHLOROPLASTIC"/>
    <property type="match status" value="1"/>
</dbReference>
<evidence type="ECO:0000256" key="13">
    <source>
        <dbReference type="PROSITE-ProRule" id="PRU00433"/>
    </source>
</evidence>
<keyword evidence="14" id="KW-0732">Signal</keyword>
<comment type="similarity">
    <text evidence="3">Belongs to the cytochrome c family. PetJ subfamily.</text>
</comment>
<evidence type="ECO:0000259" key="15">
    <source>
        <dbReference type="PROSITE" id="PS51007"/>
    </source>
</evidence>
<dbReference type="PRINTS" id="PR00605">
    <property type="entry name" value="CYTCHROMECIC"/>
</dbReference>
<accession>A0ABN9VBZ3</accession>
<dbReference type="PANTHER" id="PTHR34688:SF2">
    <property type="entry name" value="CYTOCHROME C6, CHLOROPLASTIC"/>
    <property type="match status" value="1"/>
</dbReference>